<keyword evidence="2" id="KW-1133">Transmembrane helix</keyword>
<feature type="signal peptide" evidence="3">
    <location>
        <begin position="1"/>
        <end position="19"/>
    </location>
</feature>
<feature type="domain" description="Ig-like" evidence="4">
    <location>
        <begin position="542"/>
        <end position="639"/>
    </location>
</feature>
<feature type="region of interest" description="Disordered" evidence="1">
    <location>
        <begin position="117"/>
        <end position="140"/>
    </location>
</feature>
<name>A0A8J9YGR5_9NEOP</name>
<evidence type="ECO:0000256" key="3">
    <source>
        <dbReference type="SAM" id="SignalP"/>
    </source>
</evidence>
<evidence type="ECO:0000256" key="2">
    <source>
        <dbReference type="SAM" id="Phobius"/>
    </source>
</evidence>
<reference evidence="5" key="1">
    <citation type="submission" date="2021-12" db="EMBL/GenBank/DDBJ databases">
        <authorList>
            <person name="Martin H S."/>
        </authorList>
    </citation>
    <scope>NUCLEOTIDE SEQUENCE</scope>
</reference>
<evidence type="ECO:0000256" key="1">
    <source>
        <dbReference type="SAM" id="MobiDB-lite"/>
    </source>
</evidence>
<evidence type="ECO:0000259" key="4">
    <source>
        <dbReference type="PROSITE" id="PS50835"/>
    </source>
</evidence>
<keyword evidence="2" id="KW-0812">Transmembrane</keyword>
<evidence type="ECO:0000313" key="5">
    <source>
        <dbReference type="EMBL" id="CAH0731784.1"/>
    </source>
</evidence>
<dbReference type="Proteomes" id="UP000838878">
    <property type="component" value="Chromosome 9"/>
</dbReference>
<evidence type="ECO:0000313" key="6">
    <source>
        <dbReference type="Proteomes" id="UP000838878"/>
    </source>
</evidence>
<feature type="compositionally biased region" description="Low complexity" evidence="1">
    <location>
        <begin position="122"/>
        <end position="140"/>
    </location>
</feature>
<feature type="non-terminal residue" evidence="5">
    <location>
        <position position="809"/>
    </location>
</feature>
<feature type="chain" id="PRO_5035470037" description="Ig-like domain-containing protein" evidence="3">
    <location>
        <begin position="20"/>
        <end position="809"/>
    </location>
</feature>
<organism evidence="5 6">
    <name type="scientific">Brenthis ino</name>
    <name type="common">lesser marbled fritillary</name>
    <dbReference type="NCBI Taxonomy" id="405034"/>
    <lineage>
        <taxon>Eukaryota</taxon>
        <taxon>Metazoa</taxon>
        <taxon>Ecdysozoa</taxon>
        <taxon>Arthropoda</taxon>
        <taxon>Hexapoda</taxon>
        <taxon>Insecta</taxon>
        <taxon>Pterygota</taxon>
        <taxon>Neoptera</taxon>
        <taxon>Endopterygota</taxon>
        <taxon>Lepidoptera</taxon>
        <taxon>Glossata</taxon>
        <taxon>Ditrysia</taxon>
        <taxon>Papilionoidea</taxon>
        <taxon>Nymphalidae</taxon>
        <taxon>Heliconiinae</taxon>
        <taxon>Argynnini</taxon>
        <taxon>Brenthis</taxon>
    </lineage>
</organism>
<gene>
    <name evidence="5" type="ORF">BINO364_LOCUS16573</name>
</gene>
<dbReference type="SUPFAM" id="SSF48726">
    <property type="entry name" value="Immunoglobulin"/>
    <property type="match status" value="2"/>
</dbReference>
<keyword evidence="6" id="KW-1185">Reference proteome</keyword>
<dbReference type="InterPro" id="IPR013783">
    <property type="entry name" value="Ig-like_fold"/>
</dbReference>
<dbReference type="InterPro" id="IPR007110">
    <property type="entry name" value="Ig-like_dom"/>
</dbReference>
<dbReference type="PROSITE" id="PS50835">
    <property type="entry name" value="IG_LIKE"/>
    <property type="match status" value="1"/>
</dbReference>
<protein>
    <recommendedName>
        <fullName evidence="4">Ig-like domain-containing protein</fullName>
    </recommendedName>
</protein>
<proteinExistence type="predicted"/>
<feature type="transmembrane region" description="Helical" evidence="2">
    <location>
        <begin position="751"/>
        <end position="772"/>
    </location>
</feature>
<keyword evidence="2" id="KW-0472">Membrane</keyword>
<dbReference type="AlphaFoldDB" id="A0A8J9YGR5"/>
<sequence length="809" mass="89370">MRSLSLIALAILLTGSSNGQLATIINLDTGENLDTAIPTMLNVVKSCYLTTPSGREIEFKPNDNSDDKFQSLPPTEFVNCRARVANVDTNDEGVWTLTAEYDTGVSQLQSYNLTVNPPQELSTEAPTVPSTETPSSTEPSTEETIIYFEKIIFNSSIGDSHDVSIDGNIFYNDPICQIITPSGQQYDLKELNSSYVEVIPQDDESCYVTIKVISEEVVGNWTLISDGYLYSERVQRRLPFTIYVEEAVDASASEITVVEGNNMYVRLKNAIENYDTCRLLAPNGIEYNEYEKDNRYLEQCGFIVRNIQTTDSGNWSILYGNRVIYRATISVTVNAATPGGTSNLVWTRDRPVTEFFGAENAVYCKVVGPDGLVYYDGFGMCQILIERVSLDHEGIWTLSVGLPGRVLTENSQFIVRVVEAELKPAVVTQVTANKPTVSLTCSVSSPHPINSCKFRHPSGRILMANEGVGEDRFSYHGAAVSYQSDVHTHDCGLLITNPLVEDLGIWRCAIETDGDTFYGFLKVLCPWALRDPEVAAAVVTEPVLTASRNTVTSLAGDSVSMSCSVQSAIRYCYFRARNGTVFNVGPAHSHDQANYIGSGFDAGECGIRFPTLAVSDTGSWSCHVGFLTEPEQRAQINVTIQDPMVADQRVEHGNLIIEAQVYDNRSLEYCRFVRIDGSGFTSLENIQNNYGDISVLSQGKCGLFIEHPSILDHHPWTVVAKIMGQNEEISRVTPITLARPIPETAFSHVPVIWVLVMTLGITLLLLSALLVNKRSREWTYARASSIRNSFTRKTVEQQNTTEKTTAMAA</sequence>
<dbReference type="EMBL" id="OV170229">
    <property type="protein sequence ID" value="CAH0731784.1"/>
    <property type="molecule type" value="Genomic_DNA"/>
</dbReference>
<keyword evidence="3" id="KW-0732">Signal</keyword>
<dbReference type="OrthoDB" id="6380398at2759"/>
<dbReference type="Gene3D" id="2.60.40.10">
    <property type="entry name" value="Immunoglobulins"/>
    <property type="match status" value="2"/>
</dbReference>
<accession>A0A8J9YGR5</accession>
<dbReference type="InterPro" id="IPR036179">
    <property type="entry name" value="Ig-like_dom_sf"/>
</dbReference>